<protein>
    <recommendedName>
        <fullName evidence="3">Nudix hydrolase domain-containing protein</fullName>
    </recommendedName>
</protein>
<evidence type="ECO:0000313" key="1">
    <source>
        <dbReference type="EMBL" id="KKU10936.1"/>
    </source>
</evidence>
<gene>
    <name evidence="1" type="ORF">UX13_C0001G0027</name>
</gene>
<accession>A0A0G1MRG3</accession>
<comment type="caution">
    <text evidence="1">The sequence shown here is derived from an EMBL/GenBank/DDBJ whole genome shotgun (WGS) entry which is preliminary data.</text>
</comment>
<dbReference type="Proteomes" id="UP000034329">
    <property type="component" value="Unassembled WGS sequence"/>
</dbReference>
<proteinExistence type="predicted"/>
<evidence type="ECO:0008006" key="3">
    <source>
        <dbReference type="Google" id="ProtNLM"/>
    </source>
</evidence>
<dbReference type="AlphaFoldDB" id="A0A0G1MRG3"/>
<name>A0A0G1MRG3_9BACT</name>
<dbReference type="EMBL" id="LCLA01000001">
    <property type="protein sequence ID" value="KKU10936.1"/>
    <property type="molecule type" value="Genomic_DNA"/>
</dbReference>
<evidence type="ECO:0000313" key="2">
    <source>
        <dbReference type="Proteomes" id="UP000034329"/>
    </source>
</evidence>
<reference evidence="1 2" key="1">
    <citation type="journal article" date="2015" name="Nature">
        <title>rRNA introns, odd ribosomes, and small enigmatic genomes across a large radiation of phyla.</title>
        <authorList>
            <person name="Brown C.T."/>
            <person name="Hug L.A."/>
            <person name="Thomas B.C."/>
            <person name="Sharon I."/>
            <person name="Castelle C.J."/>
            <person name="Singh A."/>
            <person name="Wilkins M.J."/>
            <person name="Williams K.H."/>
            <person name="Banfield J.F."/>
        </authorList>
    </citation>
    <scope>NUCLEOTIDE SEQUENCE [LARGE SCALE GENOMIC DNA]</scope>
</reference>
<organism evidence="1 2">
    <name type="scientific">Candidatus Woesebacteria bacterium GW2011_GWB1_45_5</name>
    <dbReference type="NCBI Taxonomy" id="1618581"/>
    <lineage>
        <taxon>Bacteria</taxon>
        <taxon>Candidatus Woeseibacteriota</taxon>
    </lineage>
</organism>
<sequence length="281" mass="31031">MTRKEIYPTAAEEIVSSSGDMVELVSNPKGWRWKDVHAYPLPPMNFEESDAGSLAGARAYTEMLRSPLGDFNGEKLSLREIALVSGHLKISYSETDYFTLWGMPAKAPSLMARGMDDLCRNGKTDVPFGIYVALTVLLTGKDEPKLVTIVQSENHGFHPGKISLIEEQMEPADIDTFFAASRGATEEAGIYYPSGGSLLLGVAVHKSIPYVAFNHLLGVSVSEEEFKKHLWPGRTDPGEGIAVSCIPISKINNLRRNPDLHPSTHWRLDLLEKYLKESGIK</sequence>